<evidence type="ECO:0000313" key="3">
    <source>
        <dbReference type="Proteomes" id="UP000464787"/>
    </source>
</evidence>
<sequence length="404" mass="45101">MRFSFLGALPFRLAPWCLLAASAYANPNDTLQLSASYSVTHNDNLFLLPKGANAQALVGRDSAAETIKAATATAAFVKDYGLQHVELTVNAINYDYQNFSYLSFSALNYAGLLKWNVTPRIRGTVTATRDKSLVGFNDFQNYSIRNERIVTNTRADGIYELDGAWQLVGGASRFSVANTSTVQEQRAFDLDSVEGGIQRVFASGSQLSYRLRRGSGSYSAVSFAAGAFLPSAFDETENQLQMVWLVTDKSQIIGRLAYRKRTFNDFSFRDYSGVSGGATLTWGLSARTNLEAGISHELSDYQALYANQMTTEKLIFGPVWQVKEKLKLRLRQEVSRRRFSGDVPGVNVVQQREDHVYLSRASVEWQPREQVDLSAWLQQDRRDSNYTGFTYTSRSVGVLAQISF</sequence>
<keyword evidence="1" id="KW-0732">Signal</keyword>
<dbReference type="RefSeq" id="WP_160553796.1">
    <property type="nucleotide sequence ID" value="NZ_CP047650.1"/>
</dbReference>
<protein>
    <submittedName>
        <fullName evidence="2">Outer membrane beta-barrel protein</fullName>
    </submittedName>
</protein>
<dbReference type="Proteomes" id="UP000464787">
    <property type="component" value="Chromosome"/>
</dbReference>
<dbReference type="InterPro" id="IPR018759">
    <property type="entry name" value="BBP2_2"/>
</dbReference>
<evidence type="ECO:0000313" key="2">
    <source>
        <dbReference type="EMBL" id="QHI99985.1"/>
    </source>
</evidence>
<feature type="chain" id="PRO_5032300211" evidence="1">
    <location>
        <begin position="26"/>
        <end position="404"/>
    </location>
</feature>
<dbReference type="InterPro" id="IPR017465">
    <property type="entry name" value="EpsL_proteobac"/>
</dbReference>
<dbReference type="KEGG" id="xyk:GT347_19570"/>
<dbReference type="AlphaFoldDB" id="A0A857JB94"/>
<dbReference type="EMBL" id="CP047650">
    <property type="protein sequence ID" value="QHI99985.1"/>
    <property type="molecule type" value="Genomic_DNA"/>
</dbReference>
<proteinExistence type="predicted"/>
<evidence type="ECO:0000256" key="1">
    <source>
        <dbReference type="SAM" id="SignalP"/>
    </source>
</evidence>
<name>A0A857JB94_9BURK</name>
<feature type="signal peptide" evidence="1">
    <location>
        <begin position="1"/>
        <end position="25"/>
    </location>
</feature>
<dbReference type="NCBIfam" id="TIGR03014">
    <property type="entry name" value="EpsL"/>
    <property type="match status" value="1"/>
</dbReference>
<keyword evidence="3" id="KW-1185">Reference proteome</keyword>
<gene>
    <name evidence="2" type="ORF">GT347_19570</name>
</gene>
<reference evidence="2 3" key="1">
    <citation type="submission" date="2020-01" db="EMBL/GenBank/DDBJ databases">
        <title>Genome sequencing of strain KACC 21265.</title>
        <authorList>
            <person name="Heo J."/>
            <person name="Kim S.-J."/>
            <person name="Kim J.-S."/>
            <person name="Hong S.-B."/>
            <person name="Kwon S.-W."/>
        </authorList>
    </citation>
    <scope>NUCLEOTIDE SEQUENCE [LARGE SCALE GENOMIC DNA]</scope>
    <source>
        <strain evidence="2 3">KACC 21265</strain>
    </source>
</reference>
<accession>A0A857JB94</accession>
<organism evidence="2 3">
    <name type="scientific">Xylophilus rhododendri</name>
    <dbReference type="NCBI Taxonomy" id="2697032"/>
    <lineage>
        <taxon>Bacteria</taxon>
        <taxon>Pseudomonadati</taxon>
        <taxon>Pseudomonadota</taxon>
        <taxon>Betaproteobacteria</taxon>
        <taxon>Burkholderiales</taxon>
        <taxon>Xylophilus</taxon>
    </lineage>
</organism>
<dbReference type="Pfam" id="PF10082">
    <property type="entry name" value="BBP2_2"/>
    <property type="match status" value="1"/>
</dbReference>